<dbReference type="InterPro" id="IPR027039">
    <property type="entry name" value="Crtac1"/>
</dbReference>
<feature type="domain" description="ASPIC/UnbV" evidence="2">
    <location>
        <begin position="377"/>
        <end position="443"/>
    </location>
</feature>
<dbReference type="Pfam" id="PF13517">
    <property type="entry name" value="FG-GAP_3"/>
    <property type="match status" value="2"/>
</dbReference>
<dbReference type="AlphaFoldDB" id="A0A3B0YJ38"/>
<reference evidence="3" key="1">
    <citation type="submission" date="2018-06" db="EMBL/GenBank/DDBJ databases">
        <authorList>
            <person name="Zhirakovskaya E."/>
        </authorList>
    </citation>
    <scope>NUCLEOTIDE SEQUENCE</scope>
</reference>
<evidence type="ECO:0000259" key="2">
    <source>
        <dbReference type="Pfam" id="PF07593"/>
    </source>
</evidence>
<name>A0A3B0YJ38_9ZZZZ</name>
<dbReference type="PANTHER" id="PTHR16026">
    <property type="entry name" value="CARTILAGE ACIDIC PROTEIN 1"/>
    <property type="match status" value="1"/>
</dbReference>
<gene>
    <name evidence="3" type="ORF">MNBD_GAMMA10-1183</name>
</gene>
<proteinExistence type="predicted"/>
<dbReference type="EMBL" id="UOFJ01000373">
    <property type="protein sequence ID" value="VAW68874.1"/>
    <property type="molecule type" value="Genomic_DNA"/>
</dbReference>
<keyword evidence="1" id="KW-0732">Signal</keyword>
<protein>
    <recommendedName>
        <fullName evidence="2">ASPIC/UnbV domain-containing protein</fullName>
    </recommendedName>
</protein>
<sequence length="717" mass="75925">MYKFTLFIKIILFSSLSEVAALAGVELNNIPSLGVAVGDYNNDGFDDQFVTNVGINTLFKNNGDGTFTDVASQLGLDDVAKASYAASFGDIDGDGDLDIYVGHWTEDLIDANPTNRANDLYINNGIEVFNNIAEQAGVNTLGATFAIPMTDFDHDKDLDLLVVNDFFFLFLRTGITLDSSVGELFRNDGLDVNNQLIFTSFAAEAGLNQEIQGMGVAISDYDNDGDIDYYCSKRNDGLLSANNDTGVFISQPVPSYTGAIGWGAVFIDVDNDGYVDLYRGNSASAMSSNVGSVAYQLNSFYQNNKGIFAAEDSAVQVGLGSLNAGLGVATAGFDNDGDQDIVVHGVDGTINLFRNDTVTENHSLQIALKGTASNRRGIGAKIFVVSGKGAAASKTVREVNAGSSHSSNNSFVTHIGLGSIGYASRVSVEWPSGCVQVLTNVSTGLNEIEENCTANHVVTGRITHNGNGLAGVKVWDAYDFQNTQTLTDASGVFVLQGYADTQQALIVVDGRDGFIVSSDPRRFIPSMNAKDVVLNDSIATLKANTIMGAVRAISGAGVASVNVWNIFTYPTSSVSTDANGSYVLTDINVGDNVWLNGARVGMSMVIDSGEYVLIPEGVAIENVDFTITAKANTASGFITTQSGVGINANQIWDALTWPASIVTTDINGFYIIPDMADDSGIALIPSTHPDYAISPFVDTFVKAPGAAEQHNFVATPQ</sequence>
<dbReference type="InterPro" id="IPR028994">
    <property type="entry name" value="Integrin_alpha_N"/>
</dbReference>
<evidence type="ECO:0000313" key="3">
    <source>
        <dbReference type="EMBL" id="VAW68874.1"/>
    </source>
</evidence>
<dbReference type="SUPFAM" id="SSF69318">
    <property type="entry name" value="Integrin alpha N-terminal domain"/>
    <property type="match status" value="1"/>
</dbReference>
<dbReference type="PANTHER" id="PTHR16026:SF0">
    <property type="entry name" value="CARTILAGE ACIDIC PROTEIN 1"/>
    <property type="match status" value="1"/>
</dbReference>
<dbReference type="Pfam" id="PF07593">
    <property type="entry name" value="UnbV_ASPIC"/>
    <property type="match status" value="1"/>
</dbReference>
<dbReference type="InterPro" id="IPR013517">
    <property type="entry name" value="FG-GAP"/>
</dbReference>
<evidence type="ECO:0000256" key="1">
    <source>
        <dbReference type="ARBA" id="ARBA00022729"/>
    </source>
</evidence>
<dbReference type="InterPro" id="IPR011519">
    <property type="entry name" value="UnbV_ASPIC"/>
</dbReference>
<accession>A0A3B0YJ38</accession>
<dbReference type="Gene3D" id="2.130.10.130">
    <property type="entry name" value="Integrin alpha, N-terminal"/>
    <property type="match status" value="2"/>
</dbReference>
<organism evidence="3">
    <name type="scientific">hydrothermal vent metagenome</name>
    <dbReference type="NCBI Taxonomy" id="652676"/>
    <lineage>
        <taxon>unclassified sequences</taxon>
        <taxon>metagenomes</taxon>
        <taxon>ecological metagenomes</taxon>
    </lineage>
</organism>